<proteinExistence type="inferred from homology"/>
<feature type="transmembrane region" description="Helical" evidence="6">
    <location>
        <begin position="221"/>
        <end position="242"/>
    </location>
</feature>
<comment type="function">
    <text evidence="6">May be involved in iron transport and iron homeostasis.</text>
</comment>
<evidence type="ECO:0000256" key="5">
    <source>
        <dbReference type="ARBA" id="ARBA00023136"/>
    </source>
</evidence>
<feature type="transmembrane region" description="Helical" evidence="6">
    <location>
        <begin position="463"/>
        <end position="482"/>
    </location>
</feature>
<dbReference type="PANTHER" id="PTHR11660">
    <property type="entry name" value="SOLUTE CARRIER FAMILY 40 MEMBER"/>
    <property type="match status" value="1"/>
</dbReference>
<keyword evidence="9" id="KW-1185">Reference proteome</keyword>
<dbReference type="PANTHER" id="PTHR11660:SF57">
    <property type="entry name" value="SOLUTE CARRIER FAMILY 40 MEMBER"/>
    <property type="match status" value="1"/>
</dbReference>
<feature type="compositionally biased region" description="Polar residues" evidence="7">
    <location>
        <begin position="22"/>
        <end position="33"/>
    </location>
</feature>
<keyword evidence="2 6" id="KW-0813">Transport</keyword>
<evidence type="ECO:0000313" key="9">
    <source>
        <dbReference type="Proteomes" id="UP001375240"/>
    </source>
</evidence>
<evidence type="ECO:0000256" key="3">
    <source>
        <dbReference type="ARBA" id="ARBA00022692"/>
    </source>
</evidence>
<gene>
    <name evidence="8" type="ORF">TWF696_004958</name>
</gene>
<feature type="transmembrane region" description="Helical" evidence="6">
    <location>
        <begin position="530"/>
        <end position="549"/>
    </location>
</feature>
<keyword evidence="6" id="KW-0406">Ion transport</keyword>
<keyword evidence="5 6" id="KW-0472">Membrane</keyword>
<evidence type="ECO:0000256" key="7">
    <source>
        <dbReference type="SAM" id="MobiDB-lite"/>
    </source>
</evidence>
<keyword evidence="4 6" id="KW-1133">Transmembrane helix</keyword>
<reference evidence="8 9" key="1">
    <citation type="submission" date="2019-10" db="EMBL/GenBank/DDBJ databases">
        <authorList>
            <person name="Palmer J.M."/>
        </authorList>
    </citation>
    <scope>NUCLEOTIDE SEQUENCE [LARGE SCALE GENOMIC DNA]</scope>
    <source>
        <strain evidence="8 9">TWF696</strain>
    </source>
</reference>
<dbReference type="GO" id="GO:0005381">
    <property type="term" value="F:iron ion transmembrane transporter activity"/>
    <property type="evidence" value="ECO:0007669"/>
    <property type="project" value="UniProtKB-UniRule"/>
</dbReference>
<dbReference type="Pfam" id="PF06963">
    <property type="entry name" value="FPN1"/>
    <property type="match status" value="2"/>
</dbReference>
<dbReference type="Proteomes" id="UP001375240">
    <property type="component" value="Unassembled WGS sequence"/>
</dbReference>
<dbReference type="InterPro" id="IPR009716">
    <property type="entry name" value="Ferroportin-1"/>
</dbReference>
<accession>A0AAV9UZL4</accession>
<feature type="transmembrane region" description="Helical" evidence="6">
    <location>
        <begin position="309"/>
        <end position="334"/>
    </location>
</feature>
<keyword evidence="3 6" id="KW-0812">Transmembrane</keyword>
<evidence type="ECO:0000256" key="4">
    <source>
        <dbReference type="ARBA" id="ARBA00022989"/>
    </source>
</evidence>
<feature type="transmembrane region" description="Helical" evidence="6">
    <location>
        <begin position="135"/>
        <end position="154"/>
    </location>
</feature>
<comment type="similarity">
    <text evidence="6">Belongs to the ferroportin (FP) (TC 2.A.100) family. SLC40A subfamily.</text>
</comment>
<feature type="transmembrane region" description="Helical" evidence="6">
    <location>
        <begin position="248"/>
        <end position="266"/>
    </location>
</feature>
<evidence type="ECO:0000256" key="2">
    <source>
        <dbReference type="ARBA" id="ARBA00022448"/>
    </source>
</evidence>
<comment type="caution">
    <text evidence="6">Lacks conserved residue(s) required for the propagation of feature annotation.</text>
</comment>
<feature type="transmembrane region" description="Helical" evidence="6">
    <location>
        <begin position="420"/>
        <end position="443"/>
    </location>
</feature>
<comment type="subcellular location">
    <subcellularLocation>
        <location evidence="1 6">Membrane</location>
        <topology evidence="1 6">Multi-pass membrane protein</topology>
    </subcellularLocation>
</comment>
<feature type="region of interest" description="Disordered" evidence="7">
    <location>
        <begin position="1"/>
        <end position="39"/>
    </location>
</feature>
<protein>
    <recommendedName>
        <fullName evidence="6">Solute carrier family 40 member</fullName>
    </recommendedName>
</protein>
<evidence type="ECO:0000256" key="1">
    <source>
        <dbReference type="ARBA" id="ARBA00004141"/>
    </source>
</evidence>
<dbReference type="AlphaFoldDB" id="A0AAV9UZL4"/>
<evidence type="ECO:0000313" key="8">
    <source>
        <dbReference type="EMBL" id="KAK6352968.1"/>
    </source>
</evidence>
<dbReference type="GO" id="GO:0016020">
    <property type="term" value="C:membrane"/>
    <property type="evidence" value="ECO:0007669"/>
    <property type="project" value="UniProtKB-SubCell"/>
</dbReference>
<evidence type="ECO:0000256" key="6">
    <source>
        <dbReference type="RuleBase" id="RU365065"/>
    </source>
</evidence>
<organism evidence="8 9">
    <name type="scientific">Orbilia brochopaga</name>
    <dbReference type="NCBI Taxonomy" id="3140254"/>
    <lineage>
        <taxon>Eukaryota</taxon>
        <taxon>Fungi</taxon>
        <taxon>Dikarya</taxon>
        <taxon>Ascomycota</taxon>
        <taxon>Pezizomycotina</taxon>
        <taxon>Orbiliomycetes</taxon>
        <taxon>Orbiliales</taxon>
        <taxon>Orbiliaceae</taxon>
        <taxon>Orbilia</taxon>
    </lineage>
</organism>
<dbReference type="EMBL" id="JAVHNQ010000003">
    <property type="protein sequence ID" value="KAK6352968.1"/>
    <property type="molecule type" value="Genomic_DNA"/>
</dbReference>
<comment type="caution">
    <text evidence="8">The sequence shown here is derived from an EMBL/GenBank/DDBJ whole genome shotgun (WGS) entry which is preliminary data.</text>
</comment>
<sequence length="567" mass="62708">MAAGGEAQAAGANPRLPEGVDDSQSSTRDTNTPSRRDVVAITESNERWESLDLRRPQNSSSSLRWLYLSHFLSTWNTRTYQFAAVIFTVEAFPNTLLSASISGIAQCIFAIILSQSVGTWVDRTPSRLKALRTTILVQRLAVLAACTFWAILLWSNDSGARESLAAKWTILSVIVVLSGIERLAAGGNTAVMERDWVPTLASAAGESSLHKLNAIMRRIDLTCKVLAPGFVTLLPISFNAIQTTAPHSMFWSVVVIASISFLSPWVEWVSAQRVWSQSELLQAPKIIEPDSSQDETSIATRMRRKFSGLVSFCHSAVFLPTISISLLYLSVLTFSSPMITFLLNSGFSLPVVTIARLFSSTLEVSATAIMPWGVKTLKNRPVKQWRHEYELEEQVGFLDESEERFSRNPMNVDKGEVERVGLWAVWWMTLTLLPAVYGVSGLIATPNTPSSKLIGLPNPSFSLPLLLGVALSRIGLWTYDLVYSQLQQTLPPPELRGEFTGIEQSFVSVCELLQWTLTAFMSRPQDFKTLAGVSWVAVLGAAGCYAWFIRQRRGHLLHVTVSSCFPK</sequence>
<feature type="transmembrane region" description="Helical" evidence="6">
    <location>
        <begin position="95"/>
        <end position="114"/>
    </location>
</feature>
<feature type="compositionally biased region" description="Low complexity" evidence="7">
    <location>
        <begin position="1"/>
        <end position="12"/>
    </location>
</feature>
<feature type="transmembrane region" description="Helical" evidence="6">
    <location>
        <begin position="166"/>
        <end position="184"/>
    </location>
</feature>
<name>A0AAV9UZL4_9PEZI</name>